<comment type="caution">
    <text evidence="4">The sequence shown here is derived from an EMBL/GenBank/DDBJ whole genome shotgun (WGS) entry which is preliminary data.</text>
</comment>
<reference evidence="4 5" key="1">
    <citation type="submission" date="2020-07" db="EMBL/GenBank/DDBJ databases">
        <authorList>
            <person name="Partida-Martinez L."/>
            <person name="Huntemann M."/>
            <person name="Clum A."/>
            <person name="Wang J."/>
            <person name="Palaniappan K."/>
            <person name="Ritter S."/>
            <person name="Chen I.-M."/>
            <person name="Stamatis D."/>
            <person name="Reddy T."/>
            <person name="O'Malley R."/>
            <person name="Daum C."/>
            <person name="Shapiro N."/>
            <person name="Ivanova N."/>
            <person name="Kyrpides N."/>
            <person name="Woyke T."/>
        </authorList>
    </citation>
    <scope>NUCLEOTIDE SEQUENCE [LARGE SCALE GENOMIC DNA]</scope>
    <source>
        <strain evidence="4 5">AT2.17</strain>
    </source>
</reference>
<dbReference type="PANTHER" id="PTHR43877">
    <property type="entry name" value="AMINOALKYLPHOSPHONATE N-ACETYLTRANSFERASE-RELATED-RELATED"/>
    <property type="match status" value="1"/>
</dbReference>
<dbReference type="GO" id="GO:0052906">
    <property type="term" value="F:tRNA (guanine(37)-N1)-methyltransferase activity"/>
    <property type="evidence" value="ECO:0007669"/>
    <property type="project" value="UniProtKB-EC"/>
</dbReference>
<evidence type="ECO:0000256" key="1">
    <source>
        <dbReference type="ARBA" id="ARBA00022679"/>
    </source>
</evidence>
<dbReference type="Pfam" id="PF00583">
    <property type="entry name" value="Acetyltransf_1"/>
    <property type="match status" value="1"/>
</dbReference>
<keyword evidence="2" id="KW-0012">Acyltransferase</keyword>
<keyword evidence="5" id="KW-1185">Reference proteome</keyword>
<organism evidence="4 5">
    <name type="scientific">Nocardioides cavernae</name>
    <dbReference type="NCBI Taxonomy" id="1921566"/>
    <lineage>
        <taxon>Bacteria</taxon>
        <taxon>Bacillati</taxon>
        <taxon>Actinomycetota</taxon>
        <taxon>Actinomycetes</taxon>
        <taxon>Propionibacteriales</taxon>
        <taxon>Nocardioidaceae</taxon>
        <taxon>Nocardioides</taxon>
    </lineage>
</organism>
<dbReference type="Gene3D" id="3.40.630.30">
    <property type="match status" value="1"/>
</dbReference>
<dbReference type="PANTHER" id="PTHR43877:SF1">
    <property type="entry name" value="ACETYLTRANSFERASE"/>
    <property type="match status" value="1"/>
</dbReference>
<reference evidence="4 5" key="2">
    <citation type="submission" date="2020-08" db="EMBL/GenBank/DDBJ databases">
        <title>The Agave Microbiome: Exploring the role of microbial communities in plant adaptations to desert environments.</title>
        <authorList>
            <person name="Partida-Martinez L.P."/>
        </authorList>
    </citation>
    <scope>NUCLEOTIDE SEQUENCE [LARGE SCALE GENOMIC DNA]</scope>
    <source>
        <strain evidence="4 5">AT2.17</strain>
    </source>
</reference>
<dbReference type="InterPro" id="IPR016181">
    <property type="entry name" value="Acyl_CoA_acyltransferase"/>
</dbReference>
<dbReference type="EMBL" id="JACCBW010000004">
    <property type="protein sequence ID" value="NYE38376.1"/>
    <property type="molecule type" value="Genomic_DNA"/>
</dbReference>
<dbReference type="GO" id="GO:0016747">
    <property type="term" value="F:acyltransferase activity, transferring groups other than amino-acyl groups"/>
    <property type="evidence" value="ECO:0007669"/>
    <property type="project" value="InterPro"/>
</dbReference>
<gene>
    <name evidence="4" type="ORF">F4692_003524</name>
</gene>
<name>A0A7Y9H5N6_9ACTN</name>
<feature type="domain" description="N-acetyltransferase" evidence="3">
    <location>
        <begin position="3"/>
        <end position="179"/>
    </location>
</feature>
<dbReference type="Proteomes" id="UP000549911">
    <property type="component" value="Unassembled WGS sequence"/>
</dbReference>
<dbReference type="SUPFAM" id="SSF55729">
    <property type="entry name" value="Acyl-CoA N-acyltransferases (Nat)"/>
    <property type="match status" value="1"/>
</dbReference>
<dbReference type="InterPro" id="IPR000182">
    <property type="entry name" value="GNAT_dom"/>
</dbReference>
<proteinExistence type="predicted"/>
<evidence type="ECO:0000259" key="3">
    <source>
        <dbReference type="PROSITE" id="PS51186"/>
    </source>
</evidence>
<protein>
    <submittedName>
        <fullName evidence="4">tRNA (Guanine37-N1)-methyltransferase</fullName>
        <ecNumber evidence="4">2.1.1.228</ecNumber>
    </submittedName>
</protein>
<dbReference type="AlphaFoldDB" id="A0A7Y9H5N6"/>
<evidence type="ECO:0000256" key="2">
    <source>
        <dbReference type="ARBA" id="ARBA00023315"/>
    </source>
</evidence>
<sequence length="193" mass="20393">MLPTVRRAVGADAEGLSRLAALTFPLACTPRTSADFLATHIATRLDPDSFRRHLADAACVLLLAEVGDGADPVGYTMLLAGEPDDEDVRAALRLRPTVALERFYVHPDHHGSGVSDVLMRHTLTAAAGTGAAGAWLGVSEENGRANAFYARHGFEAVGRKTFHIGDASEDDVVRERPLADLSGRRGTSAPGPA</sequence>
<dbReference type="PROSITE" id="PS51186">
    <property type="entry name" value="GNAT"/>
    <property type="match status" value="1"/>
</dbReference>
<evidence type="ECO:0000313" key="4">
    <source>
        <dbReference type="EMBL" id="NYE38376.1"/>
    </source>
</evidence>
<accession>A0A7Y9H5N6</accession>
<evidence type="ECO:0000313" key="5">
    <source>
        <dbReference type="Proteomes" id="UP000549911"/>
    </source>
</evidence>
<keyword evidence="1 4" id="KW-0808">Transferase</keyword>
<dbReference type="EC" id="2.1.1.228" evidence="4"/>
<keyword evidence="4" id="KW-0489">Methyltransferase</keyword>
<dbReference type="InterPro" id="IPR050832">
    <property type="entry name" value="Bact_Acetyltransf"/>
</dbReference>
<dbReference type="GO" id="GO:0032259">
    <property type="term" value="P:methylation"/>
    <property type="evidence" value="ECO:0007669"/>
    <property type="project" value="UniProtKB-KW"/>
</dbReference>
<dbReference type="RefSeq" id="WP_179621000.1">
    <property type="nucleotide sequence ID" value="NZ_JACCBW010000004.1"/>
</dbReference>